<keyword evidence="2" id="KW-0408">Iron</keyword>
<organism evidence="5">
    <name type="scientific">marine metagenome</name>
    <dbReference type="NCBI Taxonomy" id="408172"/>
    <lineage>
        <taxon>unclassified sequences</taxon>
        <taxon>metagenomes</taxon>
        <taxon>ecological metagenomes</taxon>
    </lineage>
</organism>
<evidence type="ECO:0000256" key="1">
    <source>
        <dbReference type="ARBA" id="ARBA00022723"/>
    </source>
</evidence>
<keyword evidence="3" id="KW-0411">Iron-sulfur</keyword>
<dbReference type="GO" id="GO:0046872">
    <property type="term" value="F:metal ion binding"/>
    <property type="evidence" value="ECO:0007669"/>
    <property type="project" value="UniProtKB-KW"/>
</dbReference>
<name>A0A382LUS7_9ZZZZ</name>
<dbReference type="GO" id="GO:0016491">
    <property type="term" value="F:oxidoreductase activity"/>
    <property type="evidence" value="ECO:0007669"/>
    <property type="project" value="InterPro"/>
</dbReference>
<sequence>EAAPAHPLHISEETTNIMTALDWCANDTAGATLALRKDRGETQAIQLGDVIGEVGFYSNPVSDLTRPTLQTAGILVCATCNYCNSSGYSHPSEMIFRTTQHGVGTTIAEKMRLTHTGRLGINTINPHTFLHVHEDSPANAYLLVTNEKTGQASYGVVQSLGGIVHGLGTPLSDDTSTSSGTGNRTITNSLHDLSVGDKVNIPSGANNTFEIFTVSAINSIHQFVVDSDLTNAVTDVQVYKSNNYTASIVSGATVLDTVGGIGTGLKVIVTELQEGKPSKVSISDAGSNYSDGDYVKIVQSTDPAICDSCIQIKRTGADGFLMGIDGRQNAKIWNNEDRAIIFGANGCDRFRVSRTGAIGVGVVNSGIPSSLFVNTAGSGYSNGTTLNVATSGGNGS</sequence>
<gene>
    <name evidence="5" type="ORF">METZ01_LOCUS291646</name>
</gene>
<feature type="non-terminal residue" evidence="5">
    <location>
        <position position="396"/>
    </location>
</feature>
<evidence type="ECO:0000256" key="2">
    <source>
        <dbReference type="ARBA" id="ARBA00023004"/>
    </source>
</evidence>
<dbReference type="PROSITE" id="PS51669">
    <property type="entry name" value="4FE4S_MOW_BIS_MGD"/>
    <property type="match status" value="1"/>
</dbReference>
<evidence type="ECO:0000256" key="3">
    <source>
        <dbReference type="ARBA" id="ARBA00023014"/>
    </source>
</evidence>
<feature type="non-terminal residue" evidence="5">
    <location>
        <position position="1"/>
    </location>
</feature>
<dbReference type="InterPro" id="IPR006963">
    <property type="entry name" value="Mopterin_OxRdtase_4Fe-4S_dom"/>
</dbReference>
<accession>A0A382LUS7</accession>
<dbReference type="EMBL" id="UINC01088504">
    <property type="protein sequence ID" value="SVC38792.1"/>
    <property type="molecule type" value="Genomic_DNA"/>
</dbReference>
<evidence type="ECO:0000313" key="5">
    <source>
        <dbReference type="EMBL" id="SVC38792.1"/>
    </source>
</evidence>
<dbReference type="GO" id="GO:0051536">
    <property type="term" value="F:iron-sulfur cluster binding"/>
    <property type="evidence" value="ECO:0007669"/>
    <property type="project" value="UniProtKB-KW"/>
</dbReference>
<keyword evidence="1" id="KW-0479">Metal-binding</keyword>
<protein>
    <recommendedName>
        <fullName evidence="4">4Fe-4S Mo/W bis-MGD-type domain-containing protein</fullName>
    </recommendedName>
</protein>
<reference evidence="5" key="1">
    <citation type="submission" date="2018-05" db="EMBL/GenBank/DDBJ databases">
        <authorList>
            <person name="Lanie J.A."/>
            <person name="Ng W.-L."/>
            <person name="Kazmierczak K.M."/>
            <person name="Andrzejewski T.M."/>
            <person name="Davidsen T.M."/>
            <person name="Wayne K.J."/>
            <person name="Tettelin H."/>
            <person name="Glass J.I."/>
            <person name="Rusch D."/>
            <person name="Podicherti R."/>
            <person name="Tsui H.-C.T."/>
            <person name="Winkler M.E."/>
        </authorList>
    </citation>
    <scope>NUCLEOTIDE SEQUENCE</scope>
</reference>
<proteinExistence type="predicted"/>
<dbReference type="AlphaFoldDB" id="A0A382LUS7"/>
<feature type="domain" description="4Fe-4S Mo/W bis-MGD-type" evidence="4">
    <location>
        <begin position="295"/>
        <end position="354"/>
    </location>
</feature>
<evidence type="ECO:0000259" key="4">
    <source>
        <dbReference type="PROSITE" id="PS51669"/>
    </source>
</evidence>